<gene>
    <name evidence="2" type="ORF">KC207_15895</name>
</gene>
<dbReference type="InterPro" id="IPR027417">
    <property type="entry name" value="P-loop_NTPase"/>
</dbReference>
<proteinExistence type="predicted"/>
<name>A0A941D9V4_9MICO</name>
<accession>A0A941D9V4</accession>
<feature type="compositionally biased region" description="Low complexity" evidence="1">
    <location>
        <begin position="36"/>
        <end position="54"/>
    </location>
</feature>
<feature type="region of interest" description="Disordered" evidence="1">
    <location>
        <begin position="1"/>
        <end position="59"/>
    </location>
</feature>
<keyword evidence="3" id="KW-1185">Reference proteome</keyword>
<reference evidence="2" key="1">
    <citation type="submission" date="2021-04" db="EMBL/GenBank/DDBJ databases">
        <title>Phycicoccus avicenniae sp. nov., a novel endophytic actinomycetes isolated from branch of Avicennia mariana.</title>
        <authorList>
            <person name="Tuo L."/>
        </authorList>
    </citation>
    <scope>NUCLEOTIDE SEQUENCE</scope>
    <source>
        <strain evidence="2">BSK3Z-2</strain>
    </source>
</reference>
<comment type="caution">
    <text evidence="2">The sequence shown here is derived from an EMBL/GenBank/DDBJ whole genome shotgun (WGS) entry which is preliminary data.</text>
</comment>
<organism evidence="2 3">
    <name type="scientific">Phycicoccus avicenniae</name>
    <dbReference type="NCBI Taxonomy" id="2828860"/>
    <lineage>
        <taxon>Bacteria</taxon>
        <taxon>Bacillati</taxon>
        <taxon>Actinomycetota</taxon>
        <taxon>Actinomycetes</taxon>
        <taxon>Micrococcales</taxon>
        <taxon>Intrasporangiaceae</taxon>
        <taxon>Phycicoccus</taxon>
    </lineage>
</organism>
<dbReference type="SUPFAM" id="SSF52540">
    <property type="entry name" value="P-loop containing nucleoside triphosphate hydrolases"/>
    <property type="match status" value="1"/>
</dbReference>
<dbReference type="EMBL" id="JAGSNF010000023">
    <property type="protein sequence ID" value="MBR7744779.1"/>
    <property type="molecule type" value="Genomic_DNA"/>
</dbReference>
<evidence type="ECO:0000313" key="3">
    <source>
        <dbReference type="Proteomes" id="UP000677016"/>
    </source>
</evidence>
<sequence>MDEPAEPAGATDGSPVGDHDPDAPPEGTATLGGERPSVSGKAKAKSPSGSSPYATGGGGASFASSVATTYLASMLTGSRRPEASELPVRRVAFQTGPDHPVDDLLVTCSDNESEVTLAVACRATPNFVQSDDETVKLVGSLLAEVEKFDDDTHRVAVAAAGRSNQWTELGTLADIARAHADAGAFEASISVDGRWLKAVRDRYSQFQGMVKRACGSEVTDLKVSQLTWGLLSRLHVLTFAVQTPDESDRTAVATILDALADAATDGVTLRDKIEVETVRYDRTGAVVDLKVLRRDLHRALNVAKVRSRSSWKMLEEHRQLLAAGVRASIGDDTSGGAVRISFSDRRRERLTTALLAAGADGGSAVLVHGESGIGKSALTLSTVAELEAANPGGFEAVVLSFISLPHSTLELSTALGMSVQDVLAELSAPHRILVIDGADAGLERSAPLLSDLVVAAKEAGVGLVAVSSDVASDFVSEQLATGWGQAAVPFKVAPLSDDDVAFVAEQFPLLRPVLRDLPENSLLRRPVVLDLLARTGVKLDGKLSEWECLNLVWTNVVRSESRSGGGSAQAREQTLLAVAASVAQLPLEFRPIAGTDAEAIDALRRDHLLAPANPYREQPEFAHDEVRRYATAILLVRAQDLTQVLARFAVPRLALSAATLACKGLFHDTAVPSEQRFLRLLGTFQEFAFEHGARWADVPVEAVLETPNAYQCLTVALADKSTDLDLADVVRIVVQRHKDGGLIDPAVAGAVVRILLDYEKPWDVSKESFELLADCLQALILADAPEGNELRIALRARLLEHWNAYPPREPQEDDEMTAALRSSGFPTERRRRRRGDLDYHVTQEEFVETLALLGPDLDDEAEACLRVLADDAPAFLAPAADSPVSARAVAQRDPELLATLMEAYYIDDEHRWHRDEGVRMHQGRWTGFGGPFFMYYFGGFWQLFQSAPVKTRVRVLNNILNSGARARVNTLARHNSPDPFSLPVDGKGGRVTADQGAAGEDQGLVLNLDGTPRLYIGDSHVWSWYRGTTVGPYSAMSALQAMERVIDTWLEHGIPASRVMEVVLEGCENLAVPGMLYGVLVRHLDKVGDALDSFLAEPVVWELEFARSTHEYSGLAASTEGLRNLERRRWTPREVAAALLTGGGEERAKVLKEVGEKLIENGDSMGLGRDLTMNWAASLDADRYKLTVVPEGLLIEVEPPPELLAAQEVRAAYQETVNTTLRLQNRYWGSAKHDADYVAPTSGEIAADLVTGHSLLEVEEGLLPNQPADAVAHVIRAAVERAAAGDPAALGGEAAFAAEFVLGLASSFRAVEDQREEGQYFDLGADRAVAHALPAFLTPGLSAALGDGGATVGDVADVGLAMAGKASLETRLFLARGCDVVWSAACNHEPCIHQTALDWLLETARSAELGPWDEGGFRREPAPIEGDVAARLEELPGDSVYIGVLDAAIRGLGAAAATEHCCTVDALALLARLLAVQSQCMVLHEERRWSADDRGTHSLVAARALLQSYARDGDPAPVLAHLDVLRADAGIMTNFLHGLMAAGAENANLADAARRLWPTVLRHGLTYQGDDQNPYNKRHWGDWAAAALLPDPLPWTSGLYNEVSGAPIDWVSAEDLVDLIDDWLPVGRGEVKSVDALIGLLRRLSLDVQATRGVGWVANLCIQSGRVTVSRSWFLDTWLKEVRNAAEELGRLDEWQMLVDSLVVAGNEGLAPYSR</sequence>
<protein>
    <submittedName>
        <fullName evidence="2">Uncharacterized protein</fullName>
    </submittedName>
</protein>
<evidence type="ECO:0000256" key="1">
    <source>
        <dbReference type="SAM" id="MobiDB-lite"/>
    </source>
</evidence>
<evidence type="ECO:0000313" key="2">
    <source>
        <dbReference type="EMBL" id="MBR7744779.1"/>
    </source>
</evidence>
<dbReference type="Proteomes" id="UP000677016">
    <property type="component" value="Unassembled WGS sequence"/>
</dbReference>